<dbReference type="Proteomes" id="UP000630445">
    <property type="component" value="Unassembled WGS sequence"/>
</dbReference>
<accession>A0A8H6URH9</accession>
<proteinExistence type="predicted"/>
<feature type="region of interest" description="Disordered" evidence="1">
    <location>
        <begin position="113"/>
        <end position="151"/>
    </location>
</feature>
<organism evidence="3 5">
    <name type="scientific">Aspergillus hiratsukae</name>
    <dbReference type="NCBI Taxonomy" id="1194566"/>
    <lineage>
        <taxon>Eukaryota</taxon>
        <taxon>Fungi</taxon>
        <taxon>Dikarya</taxon>
        <taxon>Ascomycota</taxon>
        <taxon>Pezizomycotina</taxon>
        <taxon>Eurotiomycetes</taxon>
        <taxon>Eurotiomycetidae</taxon>
        <taxon>Eurotiales</taxon>
        <taxon>Aspergillaceae</taxon>
        <taxon>Aspergillus</taxon>
        <taxon>Aspergillus subgen. Fumigati</taxon>
    </lineage>
</organism>
<evidence type="ECO:0000313" key="4">
    <source>
        <dbReference type="Proteomes" id="UP000630445"/>
    </source>
</evidence>
<feature type="region of interest" description="Disordered" evidence="1">
    <location>
        <begin position="418"/>
        <end position="438"/>
    </location>
</feature>
<protein>
    <submittedName>
        <fullName evidence="3">Uncharacterized protein</fullName>
    </submittedName>
</protein>
<evidence type="ECO:0000313" key="5">
    <source>
        <dbReference type="Proteomes" id="UP000662466"/>
    </source>
</evidence>
<evidence type="ECO:0000256" key="1">
    <source>
        <dbReference type="SAM" id="MobiDB-lite"/>
    </source>
</evidence>
<keyword evidence="4" id="KW-1185">Reference proteome</keyword>
<comment type="caution">
    <text evidence="3">The sequence shown here is derived from an EMBL/GenBank/DDBJ whole genome shotgun (WGS) entry which is preliminary data.</text>
</comment>
<dbReference type="AlphaFoldDB" id="A0A8H6URH9"/>
<name>A0A8H6URH9_9EURO</name>
<sequence>MIYFTLHNSTAYSPAIQGCNCSSSAAGLRALLPRKAELCPLPTRDCRLVRAAFCVPSSFKRRSLPSLFGNLLNTLEAEAAAADQAEIKLFQIATGRQLHRTALIYLPEAGESSRSATDRASGPSKLAGYNAYDQQGDENDDVPPNNGWRDGLTDAQQEALLRDAQEWMALRSLTDQMGSFIVPHHQELDGFASIVLIKNIPSVDYCYTEICATYPPNLISRDESAGLCYKAIRIAYPPSLPSRDESVDPVCHKHSDRGPGVSYHYKGICVAYRPKLSSPEESADNMYFYGDVTINYNDYGGGAGGGRGGRGGRGALGPGGSRGDHSGSVAAAAAGAAGVIWREDVVPGGYISAGVQAARDLRRTPVEQLTPAERMEEAYNLMANIREAQQAIQSSTARLQELGFAPNLGGGLGALPAPAGESSQAGWPAAATTGRVTV</sequence>
<reference evidence="3" key="1">
    <citation type="submission" date="2020-06" db="EMBL/GenBank/DDBJ databases">
        <title>Draft genome sequences of strains closely related to Aspergillus parafelis and Aspergillus hiratsukae.</title>
        <authorList>
            <person name="Dos Santos R.A.C."/>
            <person name="Rivero-Menendez O."/>
            <person name="Steenwyk J.L."/>
            <person name="Mead M.E."/>
            <person name="Goldman G.H."/>
            <person name="Alastruey-Izquierdo A."/>
            <person name="Rokas A."/>
        </authorList>
    </citation>
    <scope>NUCLEOTIDE SEQUENCE</scope>
    <source>
        <strain evidence="2">CNM-CM5793</strain>
        <strain evidence="3">CNM-CM6106</strain>
    </source>
</reference>
<dbReference type="EMBL" id="JACBAF010002217">
    <property type="protein sequence ID" value="KAF7163105.1"/>
    <property type="molecule type" value="Genomic_DNA"/>
</dbReference>
<dbReference type="Proteomes" id="UP000662466">
    <property type="component" value="Unassembled WGS sequence"/>
</dbReference>
<dbReference type="EMBL" id="JACBAD010002008">
    <property type="protein sequence ID" value="KAF7122753.1"/>
    <property type="molecule type" value="Genomic_DNA"/>
</dbReference>
<evidence type="ECO:0000313" key="2">
    <source>
        <dbReference type="EMBL" id="KAF7122753.1"/>
    </source>
</evidence>
<evidence type="ECO:0000313" key="3">
    <source>
        <dbReference type="EMBL" id="KAF7163105.1"/>
    </source>
</evidence>
<gene>
    <name evidence="2" type="ORF">CNMCM5793_000863</name>
    <name evidence="3" type="ORF">CNMCM6106_000137</name>
</gene>